<protein>
    <recommendedName>
        <fullName evidence="2">MADF domain-containing protein</fullName>
    </recommendedName>
</protein>
<name>A0A9P0G3T2_9CUCU</name>
<accession>A0A9P0G3T2</accession>
<dbReference type="Pfam" id="PF10545">
    <property type="entry name" value="MADF_DNA_bdg"/>
    <property type="match status" value="1"/>
</dbReference>
<evidence type="ECO:0000259" key="2">
    <source>
        <dbReference type="Pfam" id="PF10545"/>
    </source>
</evidence>
<feature type="compositionally biased region" description="Polar residues" evidence="1">
    <location>
        <begin position="90"/>
        <end position="104"/>
    </location>
</feature>
<organism evidence="3 4">
    <name type="scientific">Psylliodes chrysocephalus</name>
    <dbReference type="NCBI Taxonomy" id="3402493"/>
    <lineage>
        <taxon>Eukaryota</taxon>
        <taxon>Metazoa</taxon>
        <taxon>Ecdysozoa</taxon>
        <taxon>Arthropoda</taxon>
        <taxon>Hexapoda</taxon>
        <taxon>Insecta</taxon>
        <taxon>Pterygota</taxon>
        <taxon>Neoptera</taxon>
        <taxon>Endopterygota</taxon>
        <taxon>Coleoptera</taxon>
        <taxon>Polyphaga</taxon>
        <taxon>Cucujiformia</taxon>
        <taxon>Chrysomeloidea</taxon>
        <taxon>Chrysomelidae</taxon>
        <taxon>Galerucinae</taxon>
        <taxon>Alticini</taxon>
        <taxon>Psylliodes</taxon>
    </lineage>
</organism>
<dbReference type="EMBL" id="OV651813">
    <property type="protein sequence ID" value="CAH1098883.1"/>
    <property type="molecule type" value="Genomic_DNA"/>
</dbReference>
<reference evidence="3" key="1">
    <citation type="submission" date="2022-01" db="EMBL/GenBank/DDBJ databases">
        <authorList>
            <person name="King R."/>
        </authorList>
    </citation>
    <scope>NUCLEOTIDE SEQUENCE</scope>
</reference>
<dbReference type="AlphaFoldDB" id="A0A9P0G3T2"/>
<sequence>MENCINLIDNYRQYPCLWRCSDVKYKCMEAKHDACEAICAAIQCQNKEEVKKNSKHDSETFSQDIDDTGEDTETLPETSQKEQNPEQEIINDNSSNDNPKSINMSSVSSGPSKPESRNTSS</sequence>
<evidence type="ECO:0000256" key="1">
    <source>
        <dbReference type="SAM" id="MobiDB-lite"/>
    </source>
</evidence>
<feature type="compositionally biased region" description="Acidic residues" evidence="1">
    <location>
        <begin position="64"/>
        <end position="74"/>
    </location>
</feature>
<feature type="region of interest" description="Disordered" evidence="1">
    <location>
        <begin position="49"/>
        <end position="121"/>
    </location>
</feature>
<feature type="domain" description="MADF" evidence="2">
    <location>
        <begin position="7"/>
        <end position="63"/>
    </location>
</feature>
<dbReference type="OrthoDB" id="6720674at2759"/>
<evidence type="ECO:0000313" key="3">
    <source>
        <dbReference type="EMBL" id="CAH1098883.1"/>
    </source>
</evidence>
<gene>
    <name evidence="3" type="ORF">PSYICH_LOCUS939</name>
</gene>
<dbReference type="InterPro" id="IPR006578">
    <property type="entry name" value="MADF-dom"/>
</dbReference>
<keyword evidence="4" id="KW-1185">Reference proteome</keyword>
<dbReference type="Proteomes" id="UP001153636">
    <property type="component" value="Chromosome 1"/>
</dbReference>
<proteinExistence type="predicted"/>
<feature type="compositionally biased region" description="Basic and acidic residues" evidence="1">
    <location>
        <begin position="49"/>
        <end position="59"/>
    </location>
</feature>
<evidence type="ECO:0000313" key="4">
    <source>
        <dbReference type="Proteomes" id="UP001153636"/>
    </source>
</evidence>